<evidence type="ECO:0000313" key="2">
    <source>
        <dbReference type="Proteomes" id="UP000826212"/>
    </source>
</evidence>
<sequence>MRLKSFYLLCAFIFSTLSSFSVEGSDFKDLFENNTVRFEFDLCGNADTTFAVIGNYYLEGVWAGSKTHLTNKLHYGNYELQLVSKAKGEILFSKGFSPLYQEWKSTAVAKVVTKSYLYNFRFPKPKQECVIKLIERQFDGTMLTLSENNFDPKSYFINSEKSEDYSTELIWGNGKNISHKVDVVMLAEGYTESEREKFISDCKRMTKALFSMAPYNEYKDAFNFVALFHPSLESGCDIPGKKLYKNTTYGSSFYTFDIPRYLTARDMKKIYKDAAIVPYDQIYVLVNTDNYGGGGFYNSINLTSVDHKLSEEVFIHEFGHGFAGLADEYYTSSTAFDEAYYSLDVEPWEPNITTMVDFSGKWKDLVKGETPIPTPRSKKYKNTIGAFEGGGYMSKGVYSPRQDCRMKTNTSKGFCAVCQRSIARVIEQYQ</sequence>
<keyword evidence="2" id="KW-1185">Reference proteome</keyword>
<dbReference type="EMBL" id="CP081303">
    <property type="protein sequence ID" value="QZE14608.1"/>
    <property type="molecule type" value="Genomic_DNA"/>
</dbReference>
<name>A0AC61NG43_9BACT</name>
<proteinExistence type="predicted"/>
<evidence type="ECO:0000313" key="1">
    <source>
        <dbReference type="EMBL" id="QZE14608.1"/>
    </source>
</evidence>
<dbReference type="Proteomes" id="UP000826212">
    <property type="component" value="Chromosome"/>
</dbReference>
<accession>A0AC61NG43</accession>
<protein>
    <submittedName>
        <fullName evidence="1">IgA Peptidase M64</fullName>
    </submittedName>
</protein>
<reference evidence="1" key="1">
    <citation type="submission" date="2021-08" db="EMBL/GenBank/DDBJ databases">
        <title>Novel anaerobic bacterium isolated from sea squirt in East Sea, Republic of Korea.</title>
        <authorList>
            <person name="Nguyen T.H."/>
            <person name="Li Z."/>
            <person name="Lee Y.-J."/>
            <person name="Ko J."/>
            <person name="Kim S.-G."/>
        </authorList>
    </citation>
    <scope>NUCLEOTIDE SEQUENCE</scope>
    <source>
        <strain evidence="1">KCTC 25031</strain>
    </source>
</reference>
<organism evidence="1 2">
    <name type="scientific">Halosquirtibacter laminarini</name>
    <dbReference type="NCBI Taxonomy" id="3374600"/>
    <lineage>
        <taxon>Bacteria</taxon>
        <taxon>Pseudomonadati</taxon>
        <taxon>Bacteroidota</taxon>
        <taxon>Bacteroidia</taxon>
        <taxon>Marinilabiliales</taxon>
        <taxon>Prolixibacteraceae</taxon>
        <taxon>Halosquirtibacter</taxon>
    </lineage>
</organism>
<gene>
    <name evidence="1" type="ORF">K4L44_01695</name>
</gene>